<name>A0A4Y9XZH2_9AGAM</name>
<evidence type="ECO:0000313" key="1">
    <source>
        <dbReference type="EMBL" id="TFY55202.1"/>
    </source>
</evidence>
<evidence type="ECO:0000313" key="2">
    <source>
        <dbReference type="Proteomes" id="UP000298327"/>
    </source>
</evidence>
<dbReference type="InterPro" id="IPR036047">
    <property type="entry name" value="F-box-like_dom_sf"/>
</dbReference>
<gene>
    <name evidence="1" type="ORF">EVG20_g9405</name>
</gene>
<dbReference type="SUPFAM" id="SSF81383">
    <property type="entry name" value="F-box domain"/>
    <property type="match status" value="1"/>
</dbReference>
<accession>A0A4Y9XZH2</accession>
<dbReference type="AlphaFoldDB" id="A0A4Y9XZH2"/>
<organism evidence="1 2">
    <name type="scientific">Dentipellis fragilis</name>
    <dbReference type="NCBI Taxonomy" id="205917"/>
    <lineage>
        <taxon>Eukaryota</taxon>
        <taxon>Fungi</taxon>
        <taxon>Dikarya</taxon>
        <taxon>Basidiomycota</taxon>
        <taxon>Agaricomycotina</taxon>
        <taxon>Agaricomycetes</taxon>
        <taxon>Russulales</taxon>
        <taxon>Hericiaceae</taxon>
        <taxon>Dentipellis</taxon>
    </lineage>
</organism>
<dbReference type="Proteomes" id="UP000298327">
    <property type="component" value="Unassembled WGS sequence"/>
</dbReference>
<dbReference type="EMBL" id="SEOQ01000942">
    <property type="protein sequence ID" value="TFY55202.1"/>
    <property type="molecule type" value="Genomic_DNA"/>
</dbReference>
<comment type="caution">
    <text evidence="1">The sequence shown here is derived from an EMBL/GenBank/DDBJ whole genome shotgun (WGS) entry which is preliminary data.</text>
</comment>
<protein>
    <recommendedName>
        <fullName evidence="3">F-box domain-containing protein</fullName>
    </recommendedName>
</protein>
<sequence length="579" mass="66904">MPLARGCMSQRACVRVFEGRVPFPASLAQANGIDSYVDITTRVLALARHAIRRATKGIHTDSNLAPRAREPQFIGSASVLSLAMVADAQESLSGIERLNDDVLMIIIRFLYNQHRRDIKNLSLTCKRLRSICIPTVFEKANINCAALWDSDPPPAAWRYIKTMNFYGSFTTSMGFDAANLRYILPHLVALRKIRFESIDQGVGWYDLLFMAAAPNVHALEIEEPSSTQEDDFSLPEDASSFSLPFTEIVYVVHEPSRYQGRMIIEPDPIARRCYMTPFILFMHQTLEILCLPAAMAPLPEMATLDWPRLRELKFYSQSYKDEVHMIANYNKDFARLCTKMPRIRNLDLCIYLFHEEPVSQITLWPPGLPLPETLVLESMEKVLLPYPDPDDTFYKHLPSTLRELHLVDRPRYYRWDGGLTRFTKPTLITATELLRILKQLPARCIFMEQLEVAFRADGQELALYDYIAAAFPNLRVLQLHRYRISGEMESDIELTLESIARDVSSLRSLRHFRAYLNIPSDDYKSQDTHEQKARYTEEEFKALHHHYAMIIAQHCSPALQIVEFLSAWFHGSHYWLRWH</sequence>
<keyword evidence="2" id="KW-1185">Reference proteome</keyword>
<reference evidence="1 2" key="1">
    <citation type="submission" date="2019-02" db="EMBL/GenBank/DDBJ databases">
        <title>Genome sequencing of the rare red list fungi Dentipellis fragilis.</title>
        <authorList>
            <person name="Buettner E."/>
            <person name="Kellner H."/>
        </authorList>
    </citation>
    <scope>NUCLEOTIDE SEQUENCE [LARGE SCALE GENOMIC DNA]</scope>
    <source>
        <strain evidence="1 2">DSM 105465</strain>
    </source>
</reference>
<evidence type="ECO:0008006" key="3">
    <source>
        <dbReference type="Google" id="ProtNLM"/>
    </source>
</evidence>
<feature type="non-terminal residue" evidence="1">
    <location>
        <position position="579"/>
    </location>
</feature>
<proteinExistence type="predicted"/>
<dbReference type="OrthoDB" id="3270220at2759"/>